<dbReference type="Gene3D" id="1.20.1560.10">
    <property type="entry name" value="ABC transporter type 1, transmembrane domain"/>
    <property type="match status" value="1"/>
</dbReference>
<name>A0AAP4D6N7_9PROT</name>
<dbReference type="InterPro" id="IPR027417">
    <property type="entry name" value="P-loop_NTPase"/>
</dbReference>
<dbReference type="SMART" id="SM00382">
    <property type="entry name" value="AAA"/>
    <property type="match status" value="1"/>
</dbReference>
<evidence type="ECO:0000259" key="11">
    <source>
        <dbReference type="PROSITE" id="PS50893"/>
    </source>
</evidence>
<evidence type="ECO:0000313" key="14">
    <source>
        <dbReference type="Proteomes" id="UP001301140"/>
    </source>
</evidence>
<evidence type="ECO:0000256" key="10">
    <source>
        <dbReference type="SAM" id="Phobius"/>
    </source>
</evidence>
<keyword evidence="3" id="KW-1003">Cell membrane</keyword>
<dbReference type="PANTHER" id="PTHR24221">
    <property type="entry name" value="ATP-BINDING CASSETTE SUB-FAMILY B"/>
    <property type="match status" value="1"/>
</dbReference>
<dbReference type="GO" id="GO:0005524">
    <property type="term" value="F:ATP binding"/>
    <property type="evidence" value="ECO:0007669"/>
    <property type="project" value="UniProtKB-KW"/>
</dbReference>
<accession>A0AAP4D6N7</accession>
<dbReference type="InterPro" id="IPR036640">
    <property type="entry name" value="ABC1_TM_sf"/>
</dbReference>
<feature type="domain" description="ABC transmembrane type-1" evidence="12">
    <location>
        <begin position="195"/>
        <end position="476"/>
    </location>
</feature>
<dbReference type="InterPro" id="IPR003439">
    <property type="entry name" value="ABC_transporter-like_ATP-bd"/>
</dbReference>
<dbReference type="RefSeq" id="WP_327789139.1">
    <property type="nucleotide sequence ID" value="NZ_JARGEQ010000092.1"/>
</dbReference>
<protein>
    <submittedName>
        <fullName evidence="13">Peptidase domain-containing ABC transporter</fullName>
    </submittedName>
</protein>
<dbReference type="AlphaFoldDB" id="A0AAP4D6N7"/>
<evidence type="ECO:0000256" key="2">
    <source>
        <dbReference type="ARBA" id="ARBA00022448"/>
    </source>
</evidence>
<keyword evidence="8 10" id="KW-0472">Membrane</keyword>
<keyword evidence="2" id="KW-0813">Transport</keyword>
<keyword evidence="6" id="KW-0067">ATP-binding</keyword>
<dbReference type="Pfam" id="PF00005">
    <property type="entry name" value="ABC_tran"/>
    <property type="match status" value="1"/>
</dbReference>
<evidence type="ECO:0000256" key="1">
    <source>
        <dbReference type="ARBA" id="ARBA00004651"/>
    </source>
</evidence>
<dbReference type="PROSITE" id="PS50893">
    <property type="entry name" value="ABC_TRANSPORTER_2"/>
    <property type="match status" value="1"/>
</dbReference>
<evidence type="ECO:0000259" key="12">
    <source>
        <dbReference type="PROSITE" id="PS50929"/>
    </source>
</evidence>
<comment type="caution">
    <text evidence="13">The sequence shown here is derived from an EMBL/GenBank/DDBJ whole genome shotgun (WGS) entry which is preliminary data.</text>
</comment>
<reference evidence="13 14" key="1">
    <citation type="submission" date="2023-03" db="EMBL/GenBank/DDBJ databases">
        <title>YIM 152171 draft genome.</title>
        <authorList>
            <person name="Yang Z."/>
        </authorList>
    </citation>
    <scope>NUCLEOTIDE SEQUENCE [LARGE SCALE GENOMIC DNA]</scope>
    <source>
        <strain evidence="13 14">YIM 152171</strain>
    </source>
</reference>
<organism evidence="13 14">
    <name type="scientific">Marinimicrococcus flavescens</name>
    <dbReference type="NCBI Taxonomy" id="3031815"/>
    <lineage>
        <taxon>Bacteria</taxon>
        <taxon>Pseudomonadati</taxon>
        <taxon>Pseudomonadota</taxon>
        <taxon>Alphaproteobacteria</taxon>
        <taxon>Geminicoccales</taxon>
        <taxon>Geminicoccaceae</taxon>
        <taxon>Marinimicrococcus</taxon>
    </lineage>
</organism>
<dbReference type="GO" id="GO:0140359">
    <property type="term" value="F:ABC-type transporter activity"/>
    <property type="evidence" value="ECO:0007669"/>
    <property type="project" value="InterPro"/>
</dbReference>
<keyword evidence="14" id="KW-1185">Reference proteome</keyword>
<dbReference type="InterPro" id="IPR003593">
    <property type="entry name" value="AAA+_ATPase"/>
</dbReference>
<evidence type="ECO:0000256" key="7">
    <source>
        <dbReference type="ARBA" id="ARBA00022989"/>
    </source>
</evidence>
<dbReference type="Pfam" id="PF00664">
    <property type="entry name" value="ABC_membrane"/>
    <property type="match status" value="1"/>
</dbReference>
<evidence type="ECO:0000256" key="6">
    <source>
        <dbReference type="ARBA" id="ARBA00022840"/>
    </source>
</evidence>
<dbReference type="SUPFAM" id="SSF90123">
    <property type="entry name" value="ABC transporter transmembrane region"/>
    <property type="match status" value="1"/>
</dbReference>
<evidence type="ECO:0000256" key="5">
    <source>
        <dbReference type="ARBA" id="ARBA00022741"/>
    </source>
</evidence>
<dbReference type="EMBL" id="JARGEQ010000092">
    <property type="protein sequence ID" value="MDF1586721.1"/>
    <property type="molecule type" value="Genomic_DNA"/>
</dbReference>
<sequence>MGPADVSSPGGAAAIGEAPSPGGPGEVVLAAFVRLCRQLGKTCGEGELRSVAQRLAAGEWLPAVLELGRKAGLAGRRRRAVAWRLRLMRPPFLLLGHEPGEAWLVRARVGSQLVLVDARTGEAATATPEGAARKAATALVFRDTPAWRRSAAPSPAGDAAPPRDEPRSPALPAPSATPRGGWRQPILAPLWPALWQIGLASVLINLLALAVPLFMMTVYNKVINHGALQTLDVLAVGMLTLIACELMLRGVRGRISSLTGARLDVALGREALAHLLRLPYRAFEGAGSAGMLERLRQVDQLRSFLTGQLPLLAVDLAFVALFLVALFVLAPVLAWITLAVVPVFGLLSLVAHREQKELARSGGRSSAARAAALGEAVGQALTVKALGLERVIAGRYEARLLETACTGFRAGSLGNLVGAAGQALQHLAGLVLVYVGARQIVAGELSVGALIAATILAGRVLAPVRQAFFAWHQIQQAREAVIRLAAFMDEGAEEQGGGRAPLARLSGRIALDAVTFRYAADRQPALDGVDLAIEPGTMLGVIGPPGSGKSTLVKLLLGLELPQEGRILVDGRDLREVALNDYRRQIGVVPQDIQLFAGSIGENIALGSAGADPARIVAAAKFVGLHEAILRLPDAYETLLGEGGSGLSAGQRQLLAAARAVVRNPRIIILDEATSALDPASEARLLGNIRRAGRGRTIILVTHRLAALQACDQAVLMQNGRIARQGAPADVAAAAQSRAGRRGLHALG</sequence>
<dbReference type="GO" id="GO:0034040">
    <property type="term" value="F:ATPase-coupled lipid transmembrane transporter activity"/>
    <property type="evidence" value="ECO:0007669"/>
    <property type="project" value="TreeGrafter"/>
</dbReference>
<gene>
    <name evidence="13" type="ORF">PZ740_10045</name>
</gene>
<comment type="subcellular location">
    <subcellularLocation>
        <location evidence="1">Cell membrane</location>
        <topology evidence="1">Multi-pass membrane protein</topology>
    </subcellularLocation>
</comment>
<dbReference type="InterPro" id="IPR039421">
    <property type="entry name" value="Type_1_exporter"/>
</dbReference>
<dbReference type="Proteomes" id="UP001301140">
    <property type="component" value="Unassembled WGS sequence"/>
</dbReference>
<feature type="region of interest" description="Disordered" evidence="9">
    <location>
        <begin position="148"/>
        <end position="179"/>
    </location>
</feature>
<evidence type="ECO:0000256" key="3">
    <source>
        <dbReference type="ARBA" id="ARBA00022475"/>
    </source>
</evidence>
<dbReference type="PROSITE" id="PS50929">
    <property type="entry name" value="ABC_TM1F"/>
    <property type="match status" value="1"/>
</dbReference>
<dbReference type="PANTHER" id="PTHR24221:SF647">
    <property type="entry name" value="BLL6336 PROTEIN"/>
    <property type="match status" value="1"/>
</dbReference>
<proteinExistence type="predicted"/>
<dbReference type="SUPFAM" id="SSF52540">
    <property type="entry name" value="P-loop containing nucleoside triphosphate hydrolases"/>
    <property type="match status" value="1"/>
</dbReference>
<evidence type="ECO:0000256" key="8">
    <source>
        <dbReference type="ARBA" id="ARBA00023136"/>
    </source>
</evidence>
<keyword evidence="7 10" id="KW-1133">Transmembrane helix</keyword>
<dbReference type="GO" id="GO:0016887">
    <property type="term" value="F:ATP hydrolysis activity"/>
    <property type="evidence" value="ECO:0007669"/>
    <property type="project" value="InterPro"/>
</dbReference>
<dbReference type="InterPro" id="IPR011527">
    <property type="entry name" value="ABC1_TM_dom"/>
</dbReference>
<keyword evidence="5" id="KW-0547">Nucleotide-binding</keyword>
<keyword evidence="4 10" id="KW-0812">Transmembrane</keyword>
<evidence type="ECO:0000256" key="9">
    <source>
        <dbReference type="SAM" id="MobiDB-lite"/>
    </source>
</evidence>
<feature type="transmembrane region" description="Helical" evidence="10">
    <location>
        <begin position="193"/>
        <end position="215"/>
    </location>
</feature>
<feature type="domain" description="ABC transporter" evidence="11">
    <location>
        <begin position="509"/>
        <end position="744"/>
    </location>
</feature>
<evidence type="ECO:0000313" key="13">
    <source>
        <dbReference type="EMBL" id="MDF1586721.1"/>
    </source>
</evidence>
<feature type="transmembrane region" description="Helical" evidence="10">
    <location>
        <begin position="332"/>
        <end position="351"/>
    </location>
</feature>
<feature type="compositionally biased region" description="Low complexity" evidence="9">
    <location>
        <begin position="148"/>
        <end position="160"/>
    </location>
</feature>
<evidence type="ECO:0000256" key="4">
    <source>
        <dbReference type="ARBA" id="ARBA00022692"/>
    </source>
</evidence>
<dbReference type="Gene3D" id="3.40.50.300">
    <property type="entry name" value="P-loop containing nucleotide triphosphate hydrolases"/>
    <property type="match status" value="1"/>
</dbReference>
<dbReference type="FunFam" id="3.40.50.300:FF:000299">
    <property type="entry name" value="ABC transporter ATP-binding protein/permease"/>
    <property type="match status" value="1"/>
</dbReference>
<feature type="transmembrane region" description="Helical" evidence="10">
    <location>
        <begin position="304"/>
        <end position="326"/>
    </location>
</feature>
<dbReference type="GO" id="GO:0005886">
    <property type="term" value="C:plasma membrane"/>
    <property type="evidence" value="ECO:0007669"/>
    <property type="project" value="UniProtKB-SubCell"/>
</dbReference>